<comment type="caution">
    <text evidence="4">The sequence shown here is derived from an EMBL/GenBank/DDBJ whole genome shotgun (WGS) entry which is preliminary data.</text>
</comment>
<comment type="subcellular location">
    <subcellularLocation>
        <location evidence="1">Cell outer membrane</location>
    </subcellularLocation>
</comment>
<dbReference type="Gene3D" id="2.60.40.1120">
    <property type="entry name" value="Carboxypeptidase-like, regulatory domain"/>
    <property type="match status" value="1"/>
</dbReference>
<dbReference type="AlphaFoldDB" id="A0A967ATP4"/>
<accession>A0A967ATP4</accession>
<dbReference type="Proteomes" id="UP000707206">
    <property type="component" value="Unassembled WGS sequence"/>
</dbReference>
<dbReference type="Pfam" id="PF13715">
    <property type="entry name" value="CarbopepD_reg_2"/>
    <property type="match status" value="1"/>
</dbReference>
<keyword evidence="2" id="KW-0472">Membrane</keyword>
<evidence type="ECO:0000313" key="4">
    <source>
        <dbReference type="EMBL" id="NHF58798.1"/>
    </source>
</evidence>
<dbReference type="Gene3D" id="2.40.170.20">
    <property type="entry name" value="TonB-dependent receptor, beta-barrel domain"/>
    <property type="match status" value="1"/>
</dbReference>
<keyword evidence="4" id="KW-0675">Receptor</keyword>
<protein>
    <submittedName>
        <fullName evidence="4">TonB-dependent receptor plug domain-containing protein</fullName>
    </submittedName>
</protein>
<dbReference type="InterPro" id="IPR036942">
    <property type="entry name" value="Beta-barrel_TonB_sf"/>
</dbReference>
<sequence length="908" mass="102538">MRLFIALSFTLFFLQGVYGQETVEIKGTVLSSQSQEPLRLVQVTLESAGVTTTTDTMGGFQLMTEREGSYIMQISLQDYISKRIPIELEGNNIDMGALYLESDITSEQTDNLISLTDSELFDDEVSASSTALLQGTRDVFLNTAAFDFGQAFFRVRGYDSQNGRVLINGIPMNKFFDGRPQWNNWGGLNDVTRNQQFTNGLDLSDFTFGGILGTTYIDTRPSGLRPGMRISSSVSNRTYAGRVMATYTSAQEKGLAYSFSGSRRWANEGYIEGTLYDAFSFFGAVQYAFNDQNSINLTGIFASNRRGRSSAITEEVFELVGNRYNPYWGEQGGDIRNSRERKIAEPMLLLNHYYESEKFNLTTGIAYQFGTNERSRLGYYNAPNPDPSYYRYLPSFYINSPIGANFRSAQLAEEGFLIDPQLDWDKMYRANTGGKAAYVLYDDTVDNHRLSVNTIGNWNISDKLQGDFGLTYQQLKSDNYAQINDLLGAIFHEDIDPFSNTLNDLNGIVQKGEGAIFNYRYRIVASQFNSFAQLRYKRNKWNAFLAGNYSATNYQREGLFQNERFIESSLGKSEMVQFIDYGLKSGFTYLITGRHWITAQGALLTRPVVLQNVFVNPRENNQIVPDIMSENISTVDLNYFLRLPKLTGRLSAFYTRFQNTTDINFFFVDAGVGSDFVQEVLTNSDKLHKGLELGLEYQLSSSVKVSSVAAVGSYRYASDPDVSINFDTAGASEDVINPDGNIDLGVARIKNLNLGQGPQQAFSLAIEYRDPNYWWLKASANYLADNYANISTITRTQSFYLNPETGRPFPDATQEYVDKLLRQKPLDNFYLLNLVGGKSWLKKGKYLSVFASINNVFNTVFRTGGYEQSRNGNFEQLRQDNLSGVPSFAPKYWYGYGRTYFLNVAFSF</sequence>
<evidence type="ECO:0000256" key="1">
    <source>
        <dbReference type="ARBA" id="ARBA00004442"/>
    </source>
</evidence>
<proteinExistence type="predicted"/>
<evidence type="ECO:0000313" key="5">
    <source>
        <dbReference type="Proteomes" id="UP000707206"/>
    </source>
</evidence>
<dbReference type="SUPFAM" id="SSF49464">
    <property type="entry name" value="Carboxypeptidase regulatory domain-like"/>
    <property type="match status" value="1"/>
</dbReference>
<name>A0A967ATP4_9FLAO</name>
<dbReference type="EMBL" id="VIKU02000001">
    <property type="protein sequence ID" value="NHF58798.1"/>
    <property type="molecule type" value="Genomic_DNA"/>
</dbReference>
<dbReference type="GO" id="GO:0009279">
    <property type="term" value="C:cell outer membrane"/>
    <property type="evidence" value="ECO:0007669"/>
    <property type="project" value="UniProtKB-SubCell"/>
</dbReference>
<dbReference type="InterPro" id="IPR008969">
    <property type="entry name" value="CarboxyPept-like_regulatory"/>
</dbReference>
<reference evidence="4" key="2">
    <citation type="submission" date="2020-03" db="EMBL/GenBank/DDBJ databases">
        <title>Flavobacteriaceae bacterium strain TP-CH-4, a member of the family Flavobacteriaceae isolated from a deep-sea seamount.</title>
        <authorList>
            <person name="Zhang D.-C."/>
        </authorList>
    </citation>
    <scope>NUCLEOTIDE SEQUENCE</scope>
    <source>
        <strain evidence="4">TP-CH-4</strain>
    </source>
</reference>
<gene>
    <name evidence="4" type="ORF">FK220_005570</name>
</gene>
<keyword evidence="5" id="KW-1185">Reference proteome</keyword>
<dbReference type="SUPFAM" id="SSF56935">
    <property type="entry name" value="Porins"/>
    <property type="match status" value="1"/>
</dbReference>
<evidence type="ECO:0000256" key="2">
    <source>
        <dbReference type="ARBA" id="ARBA00023136"/>
    </source>
</evidence>
<reference evidence="4" key="1">
    <citation type="submission" date="2019-07" db="EMBL/GenBank/DDBJ databases">
        <authorList>
            <person name="De-Chao Zhang Q."/>
        </authorList>
    </citation>
    <scope>NUCLEOTIDE SEQUENCE</scope>
    <source>
        <strain evidence="4">TP-CH-4</strain>
    </source>
</reference>
<evidence type="ECO:0000256" key="3">
    <source>
        <dbReference type="ARBA" id="ARBA00023237"/>
    </source>
</evidence>
<organism evidence="4 5">
    <name type="scientific">Pelagihabitans pacificus</name>
    <dbReference type="NCBI Taxonomy" id="2696054"/>
    <lineage>
        <taxon>Bacteria</taxon>
        <taxon>Pseudomonadati</taxon>
        <taxon>Bacteroidota</taxon>
        <taxon>Flavobacteriia</taxon>
        <taxon>Flavobacteriales</taxon>
        <taxon>Flavobacteriaceae</taxon>
        <taxon>Pelagihabitans</taxon>
    </lineage>
</organism>
<keyword evidence="3" id="KW-0998">Cell outer membrane</keyword>
<dbReference type="RefSeq" id="WP_152573268.1">
    <property type="nucleotide sequence ID" value="NZ_VIKU02000001.1"/>
</dbReference>